<feature type="compositionally biased region" description="Pro residues" evidence="2">
    <location>
        <begin position="253"/>
        <end position="263"/>
    </location>
</feature>
<dbReference type="eggNOG" id="ENOG502SHVN">
    <property type="taxonomic scope" value="Eukaryota"/>
</dbReference>
<dbReference type="VEuPathDB" id="FungiDB:CHGG_03547"/>
<reference evidence="4" key="1">
    <citation type="journal article" date="2015" name="Genome Announc.">
        <title>Draft genome sequence of the cellulolytic fungus Chaetomium globosum.</title>
        <authorList>
            <person name="Cuomo C.A."/>
            <person name="Untereiner W.A."/>
            <person name="Ma L.-J."/>
            <person name="Grabherr M."/>
            <person name="Birren B.W."/>
        </authorList>
    </citation>
    <scope>NUCLEOTIDE SEQUENCE [LARGE SCALE GENOMIC DNA]</scope>
    <source>
        <strain evidence="4">ATCC 6205 / CBS 148.51 / DSM 1962 / NBRC 6347 / NRRL 1970</strain>
    </source>
</reference>
<feature type="region of interest" description="Disordered" evidence="2">
    <location>
        <begin position="1"/>
        <end position="32"/>
    </location>
</feature>
<dbReference type="GeneID" id="4388455"/>
<evidence type="ECO:0000313" key="3">
    <source>
        <dbReference type="EMBL" id="EAQ91612.1"/>
    </source>
</evidence>
<dbReference type="GO" id="GO:0000981">
    <property type="term" value="F:DNA-binding transcription factor activity, RNA polymerase II-specific"/>
    <property type="evidence" value="ECO:0007669"/>
    <property type="project" value="TreeGrafter"/>
</dbReference>
<feature type="compositionally biased region" description="Low complexity" evidence="2">
    <location>
        <begin position="298"/>
        <end position="307"/>
    </location>
</feature>
<dbReference type="OMA" id="PWVARYM"/>
<name>Q2H8A7_CHAGB</name>
<dbReference type="RefSeq" id="XP_001230063.1">
    <property type="nucleotide sequence ID" value="XM_001230062.1"/>
</dbReference>
<evidence type="ECO:0000256" key="2">
    <source>
        <dbReference type="SAM" id="MobiDB-lite"/>
    </source>
</evidence>
<dbReference type="PANTHER" id="PTHR47657:SF14">
    <property type="entry name" value="ZN(2)-C6 FUNGAL-TYPE DOMAIN-CONTAINING PROTEIN"/>
    <property type="match status" value="1"/>
</dbReference>
<gene>
    <name evidence="3" type="ORF">CHGG_03547</name>
</gene>
<feature type="compositionally biased region" description="Pro residues" evidence="2">
    <location>
        <begin position="281"/>
        <end position="297"/>
    </location>
</feature>
<feature type="compositionally biased region" description="Polar residues" evidence="2">
    <location>
        <begin position="1"/>
        <end position="10"/>
    </location>
</feature>
<evidence type="ECO:0000313" key="4">
    <source>
        <dbReference type="Proteomes" id="UP000001056"/>
    </source>
</evidence>
<dbReference type="HOGENOM" id="CLU_031993_1_0_1"/>
<feature type="region of interest" description="Disordered" evidence="2">
    <location>
        <begin position="234"/>
        <end position="310"/>
    </location>
</feature>
<dbReference type="Pfam" id="PF11951">
    <property type="entry name" value="Fungal_trans_2"/>
    <property type="match status" value="1"/>
</dbReference>
<dbReference type="EMBL" id="CH408030">
    <property type="protein sequence ID" value="EAQ91612.1"/>
    <property type="molecule type" value="Genomic_DNA"/>
</dbReference>
<protein>
    <submittedName>
        <fullName evidence="3">Uncharacterized protein</fullName>
    </submittedName>
</protein>
<dbReference type="OrthoDB" id="5295362at2759"/>
<feature type="compositionally biased region" description="Low complexity" evidence="2">
    <location>
        <begin position="264"/>
        <end position="280"/>
    </location>
</feature>
<organism evidence="3 4">
    <name type="scientific">Chaetomium globosum (strain ATCC 6205 / CBS 148.51 / DSM 1962 / NBRC 6347 / NRRL 1970)</name>
    <name type="common">Soil fungus</name>
    <dbReference type="NCBI Taxonomy" id="306901"/>
    <lineage>
        <taxon>Eukaryota</taxon>
        <taxon>Fungi</taxon>
        <taxon>Dikarya</taxon>
        <taxon>Ascomycota</taxon>
        <taxon>Pezizomycotina</taxon>
        <taxon>Sordariomycetes</taxon>
        <taxon>Sordariomycetidae</taxon>
        <taxon>Sordariales</taxon>
        <taxon>Chaetomiaceae</taxon>
        <taxon>Chaetomium</taxon>
    </lineage>
</organism>
<proteinExistence type="predicted"/>
<dbReference type="InterPro" id="IPR052400">
    <property type="entry name" value="Zn2-C6_fungal_TF"/>
</dbReference>
<dbReference type="InParanoid" id="Q2H8A7"/>
<accession>Q2H8A7</accession>
<keyword evidence="4" id="KW-1185">Reference proteome</keyword>
<dbReference type="AlphaFoldDB" id="Q2H8A7"/>
<dbReference type="PANTHER" id="PTHR47657">
    <property type="entry name" value="STEROL REGULATORY ELEMENT-BINDING PROTEIN ECM22"/>
    <property type="match status" value="1"/>
</dbReference>
<dbReference type="Proteomes" id="UP000001056">
    <property type="component" value="Unassembled WGS sequence"/>
</dbReference>
<dbReference type="InterPro" id="IPR021858">
    <property type="entry name" value="Fun_TF"/>
</dbReference>
<evidence type="ECO:0000256" key="1">
    <source>
        <dbReference type="ARBA" id="ARBA00023242"/>
    </source>
</evidence>
<keyword evidence="1" id="KW-0539">Nucleus</keyword>
<sequence length="456" mass="50291">MSRSLQSYLSQMDRDEADEGYEVAGSGRSEMRRRHAEMLKTLPPAEFELLKHYLEHTSKHPTVGEHDKYTLQIGIPNLACQCKPLMRSVLALAATCKCCDIISQTSTPPEASDRSQVIELLSLAQRYHSESLHEIQATLQEAKNYDHVFANAAMMGMYGSASHAARIWLAKTAPFGEDPQLFDLTMPGNPQWMSLFRAVRVAYAGLLRNSPEPSPASTPPALTIQYEYKAPPPQLVPPWAGSTKKQPRFTLSPNPPPPPPPSKPASAPSTSSAPSSRPPYSQHPPLPPPPPTPPPPRQATTTPTNTPHHYHYQHAFPLDLQHVDDAAAERLAEISPWLRKYTASITSTIPSHLPRRTIMSLVHKVPTAYLGLIEEVIGLMQMRGVGMGKGVGMGVGEVAVPSVAHQLAVEIFAHWLVLVMLLDNVWWIGGIGAWELERFVGVRRREGWEGCRRGVG</sequence>